<dbReference type="Pfam" id="PF00106">
    <property type="entry name" value="adh_short"/>
    <property type="match status" value="1"/>
</dbReference>
<dbReference type="InterPro" id="IPR036291">
    <property type="entry name" value="NAD(P)-bd_dom_sf"/>
</dbReference>
<evidence type="ECO:0000313" key="2">
    <source>
        <dbReference type="EMBL" id="KAA3675310.1"/>
    </source>
</evidence>
<feature type="non-terminal residue" evidence="2">
    <location>
        <position position="1"/>
    </location>
</feature>
<dbReference type="EMBL" id="QNGE01002592">
    <property type="protein sequence ID" value="KAA3675310.1"/>
    <property type="molecule type" value="Genomic_DNA"/>
</dbReference>
<keyword evidence="3" id="KW-1185">Reference proteome</keyword>
<dbReference type="PANTHER" id="PTHR24322">
    <property type="entry name" value="PKSB"/>
    <property type="match status" value="1"/>
</dbReference>
<dbReference type="GO" id="GO:0005811">
    <property type="term" value="C:lipid droplet"/>
    <property type="evidence" value="ECO:0007669"/>
    <property type="project" value="TreeGrafter"/>
</dbReference>
<dbReference type="PRINTS" id="PR00081">
    <property type="entry name" value="GDHRDH"/>
</dbReference>
<protein>
    <submittedName>
        <fullName evidence="2">All-trans-retinol dehydrogenase (NAD+)</fullName>
    </submittedName>
</protein>
<dbReference type="Gene3D" id="3.40.50.720">
    <property type="entry name" value="NAD(P)-binding Rossmann-like Domain"/>
    <property type="match status" value="1"/>
</dbReference>
<organism evidence="2 3">
    <name type="scientific">Paragonimus westermani</name>
    <dbReference type="NCBI Taxonomy" id="34504"/>
    <lineage>
        <taxon>Eukaryota</taxon>
        <taxon>Metazoa</taxon>
        <taxon>Spiralia</taxon>
        <taxon>Lophotrochozoa</taxon>
        <taxon>Platyhelminthes</taxon>
        <taxon>Trematoda</taxon>
        <taxon>Digenea</taxon>
        <taxon>Plagiorchiida</taxon>
        <taxon>Troglotremata</taxon>
        <taxon>Troglotrematidae</taxon>
        <taxon>Paragonimus</taxon>
    </lineage>
</organism>
<dbReference type="PRINTS" id="PR00080">
    <property type="entry name" value="SDRFAMILY"/>
</dbReference>
<dbReference type="AlphaFoldDB" id="A0A5J4NIU4"/>
<dbReference type="GO" id="GO:0016616">
    <property type="term" value="F:oxidoreductase activity, acting on the CH-OH group of donors, NAD or NADP as acceptor"/>
    <property type="evidence" value="ECO:0007669"/>
    <property type="project" value="TreeGrafter"/>
</dbReference>
<sequence length="339" mass="37732">LLPTMNQLINILIDTLVIVVVTLLSTLKELCMYFVSTLFPTYKELTDDVVLVTGGGSGLGRLMCLQFAKYCPTLVALDINQDGLAETARLVLERQGKLLRTYVCDLRCRDQIVETAERVLSDVGRVTILVNNAGIVSGKMFSDLTPEEIENSFKVNVFSHFYTIQAFLPSMIGIRTCSLVDKSDDSVEHKNARGHIVSIASVAGLVGGVGLSDYCATKAANLLMCESLELELEKMQLQDRIHVTRVCPFLLSTDMFRGCQPLRPWLFPIVDAEYCARRIVNAVRTNELEVFIYRRYVIFRLLKACLPNKTLKVLFHFGGSEHLVSQLQAARATKSLSGA</sequence>
<accession>A0A5J4NIU4</accession>
<dbReference type="CDD" id="cd05339">
    <property type="entry name" value="17beta-HSDXI-like_SDR_c"/>
    <property type="match status" value="1"/>
</dbReference>
<evidence type="ECO:0000256" key="1">
    <source>
        <dbReference type="RuleBase" id="RU000363"/>
    </source>
</evidence>
<comment type="caution">
    <text evidence="2">The sequence shown here is derived from an EMBL/GenBank/DDBJ whole genome shotgun (WGS) entry which is preliminary data.</text>
</comment>
<evidence type="ECO:0000313" key="3">
    <source>
        <dbReference type="Proteomes" id="UP000324629"/>
    </source>
</evidence>
<dbReference type="SUPFAM" id="SSF51735">
    <property type="entry name" value="NAD(P)-binding Rossmann-fold domains"/>
    <property type="match status" value="1"/>
</dbReference>
<name>A0A5J4NIU4_9TREM</name>
<dbReference type="PANTHER" id="PTHR24322:SF746">
    <property type="entry name" value="SHORT CHAIN DEHYDROGENASE_REDUCTASE FAMILY 16C MEMBER 5"/>
    <property type="match status" value="1"/>
</dbReference>
<gene>
    <name evidence="2" type="ORF">DEA37_0008533</name>
</gene>
<proteinExistence type="inferred from homology"/>
<reference evidence="2 3" key="1">
    <citation type="journal article" date="2019" name="Gigascience">
        <title>Whole-genome sequence of the oriental lung fluke Paragonimus westermani.</title>
        <authorList>
            <person name="Oey H."/>
            <person name="Zakrzewski M."/>
            <person name="Narain K."/>
            <person name="Devi K.R."/>
            <person name="Agatsuma T."/>
            <person name="Nawaratna S."/>
            <person name="Gobert G.N."/>
            <person name="Jones M.K."/>
            <person name="Ragan M.A."/>
            <person name="McManus D.P."/>
            <person name="Krause L."/>
        </authorList>
    </citation>
    <scope>NUCLEOTIDE SEQUENCE [LARGE SCALE GENOMIC DNA]</scope>
    <source>
        <strain evidence="2 3">IND2009</strain>
    </source>
</reference>
<dbReference type="InterPro" id="IPR002347">
    <property type="entry name" value="SDR_fam"/>
</dbReference>
<dbReference type="Proteomes" id="UP000324629">
    <property type="component" value="Unassembled WGS sequence"/>
</dbReference>
<comment type="similarity">
    <text evidence="1">Belongs to the short-chain dehydrogenases/reductases (SDR) family.</text>
</comment>